<dbReference type="SUPFAM" id="SSF53041">
    <property type="entry name" value="Resolvase-like"/>
    <property type="match status" value="1"/>
</dbReference>
<dbReference type="Pfam" id="PF13408">
    <property type="entry name" value="Zn_ribbon_recom"/>
    <property type="match status" value="1"/>
</dbReference>
<dbReference type="PROSITE" id="PS51736">
    <property type="entry name" value="RECOMBINASES_3"/>
    <property type="match status" value="1"/>
</dbReference>
<dbReference type="Pfam" id="PF07508">
    <property type="entry name" value="Recombinase"/>
    <property type="match status" value="1"/>
</dbReference>
<dbReference type="STRING" id="1610489.SAMN06295981_0205"/>
<evidence type="ECO:0000313" key="4">
    <source>
        <dbReference type="EMBL" id="SMG06841.1"/>
    </source>
</evidence>
<dbReference type="SMART" id="SM00857">
    <property type="entry name" value="Resolvase"/>
    <property type="match status" value="1"/>
</dbReference>
<dbReference type="InterPro" id="IPR006119">
    <property type="entry name" value="Resolv_N"/>
</dbReference>
<dbReference type="InterPro" id="IPR036162">
    <property type="entry name" value="Resolvase-like_N_sf"/>
</dbReference>
<dbReference type="GO" id="GO:0000150">
    <property type="term" value="F:DNA strand exchange activity"/>
    <property type="evidence" value="ECO:0007669"/>
    <property type="project" value="InterPro"/>
</dbReference>
<evidence type="ECO:0000259" key="3">
    <source>
        <dbReference type="PROSITE" id="PS51737"/>
    </source>
</evidence>
<gene>
    <name evidence="4" type="ORF">SAMN06295981_0205</name>
</gene>
<dbReference type="PANTHER" id="PTHR30461">
    <property type="entry name" value="DNA-INVERTASE FROM LAMBDOID PROPHAGE"/>
    <property type="match status" value="1"/>
</dbReference>
<feature type="region of interest" description="Disordered" evidence="1">
    <location>
        <begin position="476"/>
        <end position="496"/>
    </location>
</feature>
<dbReference type="Gene3D" id="3.40.50.1390">
    <property type="entry name" value="Resolvase, N-terminal catalytic domain"/>
    <property type="match status" value="1"/>
</dbReference>
<dbReference type="InterPro" id="IPR011109">
    <property type="entry name" value="DNA_bind_recombinase_dom"/>
</dbReference>
<organism evidence="4 5">
    <name type="scientific">Corynebacterium pollutisoli</name>
    <dbReference type="NCBI Taxonomy" id="1610489"/>
    <lineage>
        <taxon>Bacteria</taxon>
        <taxon>Bacillati</taxon>
        <taxon>Actinomycetota</taxon>
        <taxon>Actinomycetes</taxon>
        <taxon>Mycobacteriales</taxon>
        <taxon>Corynebacteriaceae</taxon>
        <taxon>Corynebacterium</taxon>
    </lineage>
</organism>
<dbReference type="AlphaFoldDB" id="A0A1X7HZ25"/>
<evidence type="ECO:0000313" key="5">
    <source>
        <dbReference type="Proteomes" id="UP000193309"/>
    </source>
</evidence>
<dbReference type="Proteomes" id="UP000193309">
    <property type="component" value="Unassembled WGS sequence"/>
</dbReference>
<dbReference type="GO" id="GO:0003677">
    <property type="term" value="F:DNA binding"/>
    <property type="evidence" value="ECO:0007669"/>
    <property type="project" value="InterPro"/>
</dbReference>
<evidence type="ECO:0000259" key="2">
    <source>
        <dbReference type="PROSITE" id="PS51736"/>
    </source>
</evidence>
<sequence length="496" mass="56567">MNVLIYARVSHDKSAQGRSVAEQIHETTQWAERENWTVAEIVQETGSASRYARKARHAWDEVMDAIKERRVDAVLTWEASRATRDLAVYGQLREACAAHGVRWGYSGTLYDLRDRSDRFRTGLDMLMAEDEAARTSERVQRSMRAMADRGQPHGKLLYGYTRTYGPNRELISIDPHPEQAPIVQEIYQRTLAGDSLYAIAQSLNKRGIPTRRPVRNPRREGQGWITQSIKQVLKNPAYAGLRVHQGEVVGPAAWDGLINHEDWEKVQTIFLDPKRKTRTGDTTARHLLSGIATCGVCGSAMLTNKQYAGRNKDKNGNLIPTKDRDTYLTYLCKGPNGTSGFHVSMKEEHLDLLVTEAILARLERPDFLPALGEGDRVREEEREALLAEIAELQAWLEKVRERALDERDLDLLFDQERRVKPKISELQERAKELTSLDPVVKELAEAENIRVHWEALSLEDQRRVIRMLVVPVVGRATPGTRGRKGPRPDRVRLHWR</sequence>
<dbReference type="PROSITE" id="PS51737">
    <property type="entry name" value="RECOMBINASE_DNA_BIND"/>
    <property type="match status" value="1"/>
</dbReference>
<proteinExistence type="predicted"/>
<keyword evidence="5" id="KW-1185">Reference proteome</keyword>
<dbReference type="RefSeq" id="WP_159449758.1">
    <property type="nucleotide sequence ID" value="NZ_FXAR01000001.1"/>
</dbReference>
<feature type="domain" description="Recombinase" evidence="3">
    <location>
        <begin position="157"/>
        <end position="276"/>
    </location>
</feature>
<dbReference type="InterPro" id="IPR050639">
    <property type="entry name" value="SSR_resolvase"/>
</dbReference>
<dbReference type="CDD" id="cd00338">
    <property type="entry name" value="Ser_Recombinase"/>
    <property type="match status" value="1"/>
</dbReference>
<name>A0A1X7HZ25_9CORY</name>
<protein>
    <submittedName>
        <fullName evidence="4">Site-specific DNA recombinase</fullName>
    </submittedName>
</protein>
<dbReference type="PANTHER" id="PTHR30461:SF23">
    <property type="entry name" value="DNA RECOMBINASE-RELATED"/>
    <property type="match status" value="1"/>
</dbReference>
<evidence type="ECO:0000256" key="1">
    <source>
        <dbReference type="SAM" id="MobiDB-lite"/>
    </source>
</evidence>
<dbReference type="OrthoDB" id="4500247at2"/>
<dbReference type="InterPro" id="IPR038109">
    <property type="entry name" value="DNA_bind_recomb_sf"/>
</dbReference>
<reference evidence="5" key="1">
    <citation type="submission" date="2017-04" db="EMBL/GenBank/DDBJ databases">
        <authorList>
            <person name="Varghese N."/>
            <person name="Submissions S."/>
        </authorList>
    </citation>
    <scope>NUCLEOTIDE SEQUENCE [LARGE SCALE GENOMIC DNA]</scope>
    <source>
        <strain evidence="5">VDS</strain>
    </source>
</reference>
<dbReference type="EMBL" id="FXAR01000001">
    <property type="protein sequence ID" value="SMG06841.1"/>
    <property type="molecule type" value="Genomic_DNA"/>
</dbReference>
<dbReference type="InterPro" id="IPR025827">
    <property type="entry name" value="Zn_ribbon_recom_dom"/>
</dbReference>
<dbReference type="Pfam" id="PF00239">
    <property type="entry name" value="Resolvase"/>
    <property type="match status" value="1"/>
</dbReference>
<dbReference type="Gene3D" id="3.90.1750.20">
    <property type="entry name" value="Putative Large Serine Recombinase, Chain B, Domain 2"/>
    <property type="match status" value="1"/>
</dbReference>
<accession>A0A1X7HZ25</accession>
<feature type="compositionally biased region" description="Basic and acidic residues" evidence="1">
    <location>
        <begin position="486"/>
        <end position="496"/>
    </location>
</feature>
<feature type="domain" description="Resolvase/invertase-type recombinase catalytic" evidence="2">
    <location>
        <begin position="2"/>
        <end position="150"/>
    </location>
</feature>